<dbReference type="EMBL" id="MBLM01000108">
    <property type="protein sequence ID" value="OHV38925.1"/>
    <property type="molecule type" value="Genomic_DNA"/>
</dbReference>
<dbReference type="Proteomes" id="UP000179627">
    <property type="component" value="Unassembled WGS sequence"/>
</dbReference>
<keyword evidence="3" id="KW-1185">Reference proteome</keyword>
<reference evidence="3" key="1">
    <citation type="submission" date="2016-07" db="EMBL/GenBank/DDBJ databases">
        <title>Sequence Frankia sp. strain CcI1.17.</title>
        <authorList>
            <person name="Ghodhbane-Gtari F."/>
            <person name="Swanson E."/>
            <person name="Gueddou A."/>
            <person name="Morris K."/>
            <person name="Hezbri K."/>
            <person name="Ktari A."/>
            <person name="Nouioui I."/>
            <person name="Abebe-Akele F."/>
            <person name="Simpson S."/>
            <person name="Thomas K."/>
            <person name="Gtari M."/>
            <person name="Tisa L.S."/>
            <person name="Hurst S."/>
        </authorList>
    </citation>
    <scope>NUCLEOTIDE SEQUENCE [LARGE SCALE GENOMIC DNA]</scope>
    <source>
        <strain evidence="3">Cc1.17</strain>
    </source>
</reference>
<evidence type="ECO:0000313" key="3">
    <source>
        <dbReference type="Proteomes" id="UP000179627"/>
    </source>
</evidence>
<evidence type="ECO:0000313" key="2">
    <source>
        <dbReference type="EMBL" id="OHV38925.1"/>
    </source>
</evidence>
<evidence type="ECO:0000256" key="1">
    <source>
        <dbReference type="SAM" id="SignalP"/>
    </source>
</evidence>
<gene>
    <name evidence="2" type="ORF">CC117_04220</name>
</gene>
<name>A0A1S1R079_9ACTN</name>
<feature type="chain" id="PRO_5038500494" description="Neocarzinostatin family protein" evidence="1">
    <location>
        <begin position="22"/>
        <end position="122"/>
    </location>
</feature>
<dbReference type="AlphaFoldDB" id="A0A1S1R079"/>
<dbReference type="OrthoDB" id="3214426at2"/>
<sequence>MRGLSRIRALGLMVGVGATLAVVPMQPATAGTTNNPLTAAGTVRCQAGSAESILIAGGGESHGASVGVSGQFSVTFGNPQLPSIATAQVRCDIAGKRTYPTTNFTMYRPTVGQVLNVTLTAL</sequence>
<accession>A0A1S1R079</accession>
<feature type="signal peptide" evidence="1">
    <location>
        <begin position="1"/>
        <end position="21"/>
    </location>
</feature>
<evidence type="ECO:0008006" key="4">
    <source>
        <dbReference type="Google" id="ProtNLM"/>
    </source>
</evidence>
<organism evidence="2 3">
    <name type="scientific">Parafrankia colletiae</name>
    <dbReference type="NCBI Taxonomy" id="573497"/>
    <lineage>
        <taxon>Bacteria</taxon>
        <taxon>Bacillati</taxon>
        <taxon>Actinomycetota</taxon>
        <taxon>Actinomycetes</taxon>
        <taxon>Frankiales</taxon>
        <taxon>Frankiaceae</taxon>
        <taxon>Parafrankia</taxon>
    </lineage>
</organism>
<proteinExistence type="predicted"/>
<comment type="caution">
    <text evidence="2">The sequence shown here is derived from an EMBL/GenBank/DDBJ whole genome shotgun (WGS) entry which is preliminary data.</text>
</comment>
<protein>
    <recommendedName>
        <fullName evidence="4">Neocarzinostatin family protein</fullName>
    </recommendedName>
</protein>
<keyword evidence="1" id="KW-0732">Signal</keyword>